<organism evidence="2 3">
    <name type="scientific">Desmospora activa DSM 45169</name>
    <dbReference type="NCBI Taxonomy" id="1121389"/>
    <lineage>
        <taxon>Bacteria</taxon>
        <taxon>Bacillati</taxon>
        <taxon>Bacillota</taxon>
        <taxon>Bacilli</taxon>
        <taxon>Bacillales</taxon>
        <taxon>Thermoactinomycetaceae</taxon>
        <taxon>Desmospora</taxon>
    </lineage>
</organism>
<reference evidence="2 3" key="1">
    <citation type="submission" date="2018-04" db="EMBL/GenBank/DDBJ databases">
        <title>Genomic Encyclopedia of Archaeal and Bacterial Type Strains, Phase II (KMG-II): from individual species to whole genera.</title>
        <authorList>
            <person name="Goeker M."/>
        </authorList>
    </citation>
    <scope>NUCLEOTIDE SEQUENCE [LARGE SCALE GENOMIC DNA]</scope>
    <source>
        <strain evidence="2 3">DSM 45169</strain>
    </source>
</reference>
<dbReference type="RefSeq" id="WP_245891142.1">
    <property type="nucleotide sequence ID" value="NZ_PZZP01000001.1"/>
</dbReference>
<dbReference type="AlphaFoldDB" id="A0A2T4ZDA9"/>
<name>A0A2T4ZDA9_9BACL</name>
<dbReference type="Proteomes" id="UP000241639">
    <property type="component" value="Unassembled WGS sequence"/>
</dbReference>
<dbReference type="GO" id="GO:0016747">
    <property type="term" value="F:acyltransferase activity, transferring groups other than amino-acyl groups"/>
    <property type="evidence" value="ECO:0007669"/>
    <property type="project" value="InterPro"/>
</dbReference>
<dbReference type="PANTHER" id="PTHR43415:SF5">
    <property type="entry name" value="ACETYLTRANSFERASE"/>
    <property type="match status" value="1"/>
</dbReference>
<dbReference type="InterPro" id="IPR000182">
    <property type="entry name" value="GNAT_dom"/>
</dbReference>
<dbReference type="InterPro" id="IPR016181">
    <property type="entry name" value="Acyl_CoA_acyltransferase"/>
</dbReference>
<dbReference type="EMBL" id="PZZP01000001">
    <property type="protein sequence ID" value="PTM59869.1"/>
    <property type="molecule type" value="Genomic_DNA"/>
</dbReference>
<dbReference type="Pfam" id="PF13302">
    <property type="entry name" value="Acetyltransf_3"/>
    <property type="match status" value="1"/>
</dbReference>
<evidence type="ECO:0000259" key="1">
    <source>
        <dbReference type="PROSITE" id="PS51186"/>
    </source>
</evidence>
<gene>
    <name evidence="2" type="ORF">C8J48_2506</name>
</gene>
<keyword evidence="2" id="KW-0808">Transferase</keyword>
<proteinExistence type="predicted"/>
<dbReference type="PANTHER" id="PTHR43415">
    <property type="entry name" value="SPERMIDINE N(1)-ACETYLTRANSFERASE"/>
    <property type="match status" value="1"/>
</dbReference>
<evidence type="ECO:0000313" key="3">
    <source>
        <dbReference type="Proteomes" id="UP000241639"/>
    </source>
</evidence>
<dbReference type="PROSITE" id="PS51186">
    <property type="entry name" value="GNAT"/>
    <property type="match status" value="1"/>
</dbReference>
<protein>
    <submittedName>
        <fullName evidence="2">RimJ/RimL family protein N-acetyltransferase</fullName>
    </submittedName>
</protein>
<accession>A0A2T4ZDA9</accession>
<feature type="domain" description="N-acetyltransferase" evidence="1">
    <location>
        <begin position="2"/>
        <end position="162"/>
    </location>
</feature>
<dbReference type="Gene3D" id="3.40.630.30">
    <property type="match status" value="1"/>
</dbReference>
<dbReference type="SUPFAM" id="SSF55729">
    <property type="entry name" value="Acyl-CoA N-acyltransferases (Nat)"/>
    <property type="match status" value="1"/>
</dbReference>
<comment type="caution">
    <text evidence="2">The sequence shown here is derived from an EMBL/GenBank/DDBJ whole genome shotgun (WGS) entry which is preliminary data.</text>
</comment>
<evidence type="ECO:0000313" key="2">
    <source>
        <dbReference type="EMBL" id="PTM59869.1"/>
    </source>
</evidence>
<sequence>MIRLQPMEAKDWMRLIEWTDSPEFLLQWAGPKFRFPLDETQFLRHVEEEGVFRRNFKAVLPDRDEMVGHVELNQIDLQNCSATVSRVLLDPHRRGGGWGQAMVGEVVRIGFEELRLHRLDLYVFDFNRSAIACYEKVGFRREGLLRHARKVGEKYWNLCVMGLLEDEWREGVGKHAD</sequence>
<keyword evidence="3" id="KW-1185">Reference proteome</keyword>